<sequence>MKHFNTNLEFYFNEVLQKKSYNKIVQDVIYYISTNSFTQLGINSILESYNLSSIKSLKLSFLDIYCEIKKVILETENYIKLNQMQDLILFKKTCQIEEHELQEYKKDQLTTMYIMQTQSISMANNLEDKEKQENLQLFKSLVGIQEDYNYLMRSKLNIPNCFS</sequence>
<organism evidence="1 2">
    <name type="scientific">Myroides albus</name>
    <dbReference type="NCBI Taxonomy" id="2562892"/>
    <lineage>
        <taxon>Bacteria</taxon>
        <taxon>Pseudomonadati</taxon>
        <taxon>Bacteroidota</taxon>
        <taxon>Flavobacteriia</taxon>
        <taxon>Flavobacteriales</taxon>
        <taxon>Flavobacteriaceae</taxon>
        <taxon>Myroides</taxon>
    </lineage>
</organism>
<gene>
    <name evidence="1" type="ORF">GJV76_09710</name>
</gene>
<accession>A0A6I3LJG1</accession>
<dbReference type="AlphaFoldDB" id="A0A6I3LJG1"/>
<dbReference type="RefSeq" id="WP_155092420.1">
    <property type="nucleotide sequence ID" value="NZ_CP102754.1"/>
</dbReference>
<dbReference type="Proteomes" id="UP000438760">
    <property type="component" value="Unassembled WGS sequence"/>
</dbReference>
<dbReference type="EMBL" id="WMJX01000019">
    <property type="protein sequence ID" value="MTG98393.1"/>
    <property type="molecule type" value="Genomic_DNA"/>
</dbReference>
<evidence type="ECO:0000313" key="1">
    <source>
        <dbReference type="EMBL" id="MTG98393.1"/>
    </source>
</evidence>
<keyword evidence="2" id="KW-1185">Reference proteome</keyword>
<proteinExistence type="predicted"/>
<comment type="caution">
    <text evidence="1">The sequence shown here is derived from an EMBL/GenBank/DDBJ whole genome shotgun (WGS) entry which is preliminary data.</text>
</comment>
<name>A0A6I3LJG1_9FLAO</name>
<protein>
    <submittedName>
        <fullName evidence="1">Uncharacterized protein</fullName>
    </submittedName>
</protein>
<reference evidence="1 2" key="1">
    <citation type="submission" date="2019-11" db="EMBL/GenBank/DDBJ databases">
        <title>Genome of Strain BIT-d1.</title>
        <authorList>
            <person name="Yang Y."/>
        </authorList>
    </citation>
    <scope>NUCLEOTIDE SEQUENCE [LARGE SCALE GENOMIC DNA]</scope>
    <source>
        <strain evidence="1 2">BIT-d1</strain>
    </source>
</reference>
<evidence type="ECO:0000313" key="2">
    <source>
        <dbReference type="Proteomes" id="UP000438760"/>
    </source>
</evidence>